<reference evidence="1 2" key="1">
    <citation type="submission" date="2023-04" db="EMBL/GenBank/DDBJ databases">
        <title>Bacteria Genome Submission.</title>
        <authorList>
            <person name="Isaac P."/>
        </authorList>
    </citation>
    <scope>NUCLEOTIDE SEQUENCE [LARGE SCALE GENOMIC DNA]</scope>
    <source>
        <strain evidence="1 2">SampleS7P1</strain>
    </source>
</reference>
<sequence>MSNAKYLADQIIKGEENGGLPYRVVVPDSYWSKYQNEVDEILKGKGYENLIVKDLQK</sequence>
<keyword evidence="2" id="KW-1185">Reference proteome</keyword>
<dbReference type="Proteomes" id="UP001239169">
    <property type="component" value="Chromosome"/>
</dbReference>
<organism evidence="1 2">
    <name type="scientific">Paraclostridium bifermentans</name>
    <name type="common">Clostridium bifermentans</name>
    <dbReference type="NCBI Taxonomy" id="1490"/>
    <lineage>
        <taxon>Bacteria</taxon>
        <taxon>Bacillati</taxon>
        <taxon>Bacillota</taxon>
        <taxon>Clostridia</taxon>
        <taxon>Peptostreptococcales</taxon>
        <taxon>Peptostreptococcaceae</taxon>
        <taxon>Paraclostridium</taxon>
    </lineage>
</organism>
<evidence type="ECO:0000313" key="1">
    <source>
        <dbReference type="EMBL" id="WGX74903.1"/>
    </source>
</evidence>
<name>A0ABY8R1L9_PARBF</name>
<accession>A0ABY8R1L9</accession>
<evidence type="ECO:0000313" key="2">
    <source>
        <dbReference type="Proteomes" id="UP001239169"/>
    </source>
</evidence>
<protein>
    <submittedName>
        <fullName evidence="1">Uncharacterized protein</fullName>
    </submittedName>
</protein>
<proteinExistence type="predicted"/>
<gene>
    <name evidence="1" type="ORF">QJS64_12285</name>
</gene>
<dbReference type="EMBL" id="CP124685">
    <property type="protein sequence ID" value="WGX74903.1"/>
    <property type="molecule type" value="Genomic_DNA"/>
</dbReference>